<comment type="similarity">
    <text evidence="1">Belongs to the UPF0065 (bug) family.</text>
</comment>
<dbReference type="Gene3D" id="3.40.190.150">
    <property type="entry name" value="Bordetella uptake gene, domain 1"/>
    <property type="match status" value="1"/>
</dbReference>
<dbReference type="PIRSF" id="PIRSF017082">
    <property type="entry name" value="YflP"/>
    <property type="match status" value="1"/>
</dbReference>
<dbReference type="Proteomes" id="UP001196870">
    <property type="component" value="Unassembled WGS sequence"/>
</dbReference>
<evidence type="ECO:0000256" key="1">
    <source>
        <dbReference type="ARBA" id="ARBA00006987"/>
    </source>
</evidence>
<dbReference type="SUPFAM" id="SSF53850">
    <property type="entry name" value="Periplasmic binding protein-like II"/>
    <property type="match status" value="1"/>
</dbReference>
<keyword evidence="3" id="KW-1185">Reference proteome</keyword>
<dbReference type="Pfam" id="PF03401">
    <property type="entry name" value="TctC"/>
    <property type="match status" value="1"/>
</dbReference>
<dbReference type="Gene3D" id="3.40.190.10">
    <property type="entry name" value="Periplasmic binding protein-like II"/>
    <property type="match status" value="1"/>
</dbReference>
<comment type="caution">
    <text evidence="2">The sequence shown here is derived from an EMBL/GenBank/DDBJ whole genome shotgun (WGS) entry which is preliminary data.</text>
</comment>
<evidence type="ECO:0000313" key="3">
    <source>
        <dbReference type="Proteomes" id="UP001196870"/>
    </source>
</evidence>
<dbReference type="InterPro" id="IPR042100">
    <property type="entry name" value="Bug_dom1"/>
</dbReference>
<dbReference type="RefSeq" id="WP_211855345.1">
    <property type="nucleotide sequence ID" value="NZ_JAAGBB010000037.1"/>
</dbReference>
<dbReference type="InterPro" id="IPR005064">
    <property type="entry name" value="BUG"/>
</dbReference>
<protein>
    <submittedName>
        <fullName evidence="2">Tripartite tricarboxylate transporter substrate binding protein</fullName>
    </submittedName>
</protein>
<reference evidence="3" key="1">
    <citation type="journal article" date="2021" name="Syst. Appl. Microbiol.">
        <title>Roseomonas hellenica sp. nov., isolated from roots of wild-growing Alkanna tinctoria.</title>
        <authorList>
            <person name="Rat A."/>
            <person name="Naranjo H.D."/>
            <person name="Lebbe L."/>
            <person name="Cnockaert M."/>
            <person name="Krigas N."/>
            <person name="Grigoriadou K."/>
            <person name="Maloupa E."/>
            <person name="Willems A."/>
        </authorList>
    </citation>
    <scope>NUCLEOTIDE SEQUENCE [LARGE SCALE GENOMIC DNA]</scope>
    <source>
        <strain evidence="3">LMG 31523</strain>
    </source>
</reference>
<dbReference type="PANTHER" id="PTHR42928:SF5">
    <property type="entry name" value="BLR1237 PROTEIN"/>
    <property type="match status" value="1"/>
</dbReference>
<organism evidence="2 3">
    <name type="scientific">Plastoroseomonas hellenica</name>
    <dbReference type="NCBI Taxonomy" id="2687306"/>
    <lineage>
        <taxon>Bacteria</taxon>
        <taxon>Pseudomonadati</taxon>
        <taxon>Pseudomonadota</taxon>
        <taxon>Alphaproteobacteria</taxon>
        <taxon>Acetobacterales</taxon>
        <taxon>Acetobacteraceae</taxon>
        <taxon>Plastoroseomonas</taxon>
    </lineage>
</organism>
<dbReference type="PANTHER" id="PTHR42928">
    <property type="entry name" value="TRICARBOXYLATE-BINDING PROTEIN"/>
    <property type="match status" value="1"/>
</dbReference>
<gene>
    <name evidence="2" type="ORF">GXW71_24630</name>
</gene>
<evidence type="ECO:0000313" key="2">
    <source>
        <dbReference type="EMBL" id="MBR0667566.1"/>
    </source>
</evidence>
<proteinExistence type="inferred from homology"/>
<sequence>MPSLAAAEAFPERPMRMIVPSAPGGSLDMLARAISRKLGEMRGWSMVVENRSGGGGSIGMDAVAKARPDGYTLLIASEPLTVNPSVMPNLPFDPVRDLAPLTLVATLSQVLAVGRDSPLRSFADFIAAATGGRDITIGHSGATSPGRMTTALLELAGVKVTPVTYRGGGHAVQDAVAGTLDGTIVTLPATLPFLADGSLRALAITSAARSPFVPEVPTMSETLPEVIVNSWQALFVPSGVPADIMTRLHSAITAAIRSPELDKLLKDQAFEPVAGPPEELGAMVLEEIPKWRRVVQQTGMRVD</sequence>
<name>A0ABS5F4Q6_9PROT</name>
<dbReference type="EMBL" id="JAAGBB010000037">
    <property type="protein sequence ID" value="MBR0667566.1"/>
    <property type="molecule type" value="Genomic_DNA"/>
</dbReference>
<accession>A0ABS5F4Q6</accession>